<feature type="region of interest" description="Disordered" evidence="4">
    <location>
        <begin position="1062"/>
        <end position="1214"/>
    </location>
</feature>
<feature type="region of interest" description="Disordered" evidence="4">
    <location>
        <begin position="114"/>
        <end position="144"/>
    </location>
</feature>
<feature type="region of interest" description="Disordered" evidence="4">
    <location>
        <begin position="69"/>
        <end position="88"/>
    </location>
</feature>
<feature type="region of interest" description="Disordered" evidence="4">
    <location>
        <begin position="1362"/>
        <end position="1382"/>
    </location>
</feature>
<gene>
    <name evidence="5" type="ORF">HJC23_006443</name>
</gene>
<feature type="region of interest" description="Disordered" evidence="4">
    <location>
        <begin position="956"/>
        <end position="1022"/>
    </location>
</feature>
<feature type="compositionally biased region" description="Low complexity" evidence="4">
    <location>
        <begin position="1471"/>
        <end position="1484"/>
    </location>
</feature>
<evidence type="ECO:0000256" key="3">
    <source>
        <dbReference type="PROSITE-ProRule" id="PRU00023"/>
    </source>
</evidence>
<feature type="compositionally biased region" description="Low complexity" evidence="4">
    <location>
        <begin position="16"/>
        <end position="49"/>
    </location>
</feature>
<feature type="compositionally biased region" description="Basic and acidic residues" evidence="4">
    <location>
        <begin position="993"/>
        <end position="1007"/>
    </location>
</feature>
<dbReference type="SUPFAM" id="SSF48403">
    <property type="entry name" value="Ankyrin repeat"/>
    <property type="match status" value="1"/>
</dbReference>
<dbReference type="Proteomes" id="UP001516023">
    <property type="component" value="Unassembled WGS sequence"/>
</dbReference>
<feature type="region of interest" description="Disordered" evidence="4">
    <location>
        <begin position="261"/>
        <end position="282"/>
    </location>
</feature>
<dbReference type="PANTHER" id="PTHR24126:SF14">
    <property type="entry name" value="ANK_REP_REGION DOMAIN-CONTAINING PROTEIN"/>
    <property type="match status" value="1"/>
</dbReference>
<feature type="compositionally biased region" description="Pro residues" evidence="4">
    <location>
        <begin position="1258"/>
        <end position="1272"/>
    </location>
</feature>
<sequence>MGKKRRPPTKSSGVLPAPSAPQQPTASSRPAYDTSSNSGNPGASANAALNGISLPPAIANQILAAMSRSSSANSSNNGTGSNDANGMSKQYLDEMGRMIAAHMNSAVASGSYGGSVRFSSGQQQQHQGQGQSENTHSNKAVFGPALPPTGGEFNNQGWCASGAEYDCFVKGGKKKASSSSTATTGGQPTMPIDTANFQNIQQLFTMAAAAAGSSGTANNAGSTFSFTSGKIHGKATKHNYNSNNPEDVKTMMNLFSELIGMSSHASSQHQSTSTSSSGPSNEELAREFYEKFIASDSSTQQQAMLHSTDPLALRKAAFAAGVNVAMQQQMMRDEIQGRERAENKAKSTKTAGGSNTNVPVFSMIFGQGGGNAASDAPTHGAIPPLPPPSNGWPTGAPAAAAAAAAAAFASSLGISSKDAETANTGVPSQYYNSPDFAGALSSSELGSPAWLEYYFEEYARNHNNRNSNLPQDRPDPPASKADCPAHFEYGDDEDYEEEEERLMEERHTILQAQEEERKAKVASKKRDKKARKKERAKKEAEAKAAVAAKKKREKAITSWRSRVVAACTSSDISKMDLLLSESPYKNYIYDADEYDFDEEDDEGYTPRTQEEYLIRQLDWFLPNCLQKYPELELGKVPFENNEAREKLAKYIMNQSFDAVCIPGPNMLRNALHTAAYRNDENFVKWIIEGQKDALARCNDYDDGTMENPFADCLDALCDDAGWTPLHYATAAGSEGVVEMLLEAGCNIRARSDYELTCLNSSGYGITARELATVLQSGAIHEDLSCDGDVLDEIIETRIVCASTIEKNAYMRVLRSLTERLEDVEINGYSPLRKTGEQNKSASKASPGKAESQATGTNSKKSKKKKKKQQQQQQHQHQTTSLTPSSNSNNVTETKIESKPAPPDSPEEDLTDPVAVALLGMGFTAEQITNAAKALGGFDRATADDMVMWILSGGELNNEEQDNSTEDNADADNDDSNNSDHVITKAQSKSATKAQRDAEDLARKRQEELAAAERAAAKREEQRRIRREWNEREQARQEVEKNAKIAQVVEKTKQAELQKIQAEMASKTPPLPVIPPTVHVGGGKGKAKSAQGPPQTIVAGPVHGGKKPAPSVSNMGIPKGPNVKAPKILARPPNAPPGTLPQTTSQTAASSQPLFPPGEASTNVLPATTITYANKPAPMPKTRNTSSQSRHPQPPPPSSSFGPLGVPNMSTGNLYNSNAGGSSSFGYDNVYVKDAGSMPLMIGSSNYYNNASQHGGSSLPPPGFKPSVLPPPTTTNEPNLHVGSNPLGEIRATAREFVPSSFAPPHGSAPSTMDFNIVPSMSCQPSTVSHPPPITGSTSNDVSSLLDPMSSLLNSLGNEANLPPGAIPAPATKSESPVQSATSSITGFSGMAEETTTSRVGSALTFESAVGGIQTSSILESISYSGAQESGIGGLGTGGIWGDSTTNQGNFGGLVGLNFSSFLGGEQKNYAQSSNNQSTTNNSNTWGIGTGGSIW</sequence>
<feature type="compositionally biased region" description="Basic and acidic residues" evidence="4">
    <location>
        <begin position="335"/>
        <end position="345"/>
    </location>
</feature>
<feature type="compositionally biased region" description="Low complexity" evidence="4">
    <location>
        <begin position="262"/>
        <end position="277"/>
    </location>
</feature>
<feature type="compositionally biased region" description="Basic residues" evidence="4">
    <location>
        <begin position="859"/>
        <end position="868"/>
    </location>
</feature>
<keyword evidence="6" id="KW-1185">Reference proteome</keyword>
<dbReference type="Pfam" id="PF12796">
    <property type="entry name" value="Ank_2"/>
    <property type="match status" value="1"/>
</dbReference>
<feature type="region of interest" description="Disordered" evidence="4">
    <location>
        <begin position="1251"/>
        <end position="1281"/>
    </location>
</feature>
<feature type="compositionally biased region" description="Low complexity" evidence="4">
    <location>
        <begin position="869"/>
        <end position="891"/>
    </location>
</feature>
<evidence type="ECO:0000313" key="5">
    <source>
        <dbReference type="EMBL" id="KAL3804052.1"/>
    </source>
</evidence>
<feature type="region of interest" description="Disordered" evidence="4">
    <location>
        <begin position="1"/>
        <end position="49"/>
    </location>
</feature>
<dbReference type="PROSITE" id="PS50297">
    <property type="entry name" value="ANK_REP_REGION"/>
    <property type="match status" value="1"/>
</dbReference>
<reference evidence="5 6" key="1">
    <citation type="journal article" date="2020" name="G3 (Bethesda)">
        <title>Improved Reference Genome for Cyclotella cryptica CCMP332, a Model for Cell Wall Morphogenesis, Salinity Adaptation, and Lipid Production in Diatoms (Bacillariophyta).</title>
        <authorList>
            <person name="Roberts W.R."/>
            <person name="Downey K.M."/>
            <person name="Ruck E.C."/>
            <person name="Traller J.C."/>
            <person name="Alverson A.J."/>
        </authorList>
    </citation>
    <scope>NUCLEOTIDE SEQUENCE [LARGE SCALE GENOMIC DNA]</scope>
    <source>
        <strain evidence="5 6">CCMP332</strain>
    </source>
</reference>
<dbReference type="PROSITE" id="PS50088">
    <property type="entry name" value="ANK_REPEAT"/>
    <property type="match status" value="1"/>
</dbReference>
<feature type="region of interest" description="Disordered" evidence="4">
    <location>
        <begin position="1469"/>
        <end position="1494"/>
    </location>
</feature>
<evidence type="ECO:0008006" key="7">
    <source>
        <dbReference type="Google" id="ProtNLM"/>
    </source>
</evidence>
<protein>
    <recommendedName>
        <fullName evidence="7">UBA domain-containing protein</fullName>
    </recommendedName>
</protein>
<dbReference type="EMBL" id="JABMIG020000010">
    <property type="protein sequence ID" value="KAL3804052.1"/>
    <property type="molecule type" value="Genomic_DNA"/>
</dbReference>
<comment type="caution">
    <text evidence="5">The sequence shown here is derived from an EMBL/GenBank/DDBJ whole genome shotgun (WGS) entry which is preliminary data.</text>
</comment>
<proteinExistence type="predicted"/>
<evidence type="ECO:0000256" key="1">
    <source>
        <dbReference type="ARBA" id="ARBA00022737"/>
    </source>
</evidence>
<feature type="region of interest" description="Disordered" evidence="4">
    <location>
        <begin position="830"/>
        <end position="909"/>
    </location>
</feature>
<feature type="compositionally biased region" description="Low complexity" evidence="4">
    <location>
        <begin position="114"/>
        <end position="132"/>
    </location>
</feature>
<feature type="compositionally biased region" description="Basic residues" evidence="4">
    <location>
        <begin position="520"/>
        <end position="535"/>
    </location>
</feature>
<feature type="compositionally biased region" description="Polar residues" evidence="4">
    <location>
        <begin position="1372"/>
        <end position="1382"/>
    </location>
</feature>
<evidence type="ECO:0000313" key="6">
    <source>
        <dbReference type="Proteomes" id="UP001516023"/>
    </source>
</evidence>
<feature type="compositionally biased region" description="Polar residues" evidence="4">
    <location>
        <begin position="1159"/>
        <end position="1171"/>
    </location>
</feature>
<name>A0ABD3QV28_9STRA</name>
<dbReference type="InterPro" id="IPR036770">
    <property type="entry name" value="Ankyrin_rpt-contain_sf"/>
</dbReference>
<feature type="compositionally biased region" description="Polar residues" evidence="4">
    <location>
        <begin position="1139"/>
        <end position="1152"/>
    </location>
</feature>
<keyword evidence="1" id="KW-0677">Repeat</keyword>
<feature type="region of interest" description="Disordered" evidence="4">
    <location>
        <begin position="512"/>
        <end position="540"/>
    </location>
</feature>
<dbReference type="PANTHER" id="PTHR24126">
    <property type="entry name" value="ANKYRIN REPEAT, PH AND SEC7 DOMAIN CONTAINING PROTEIN SECG-RELATED"/>
    <property type="match status" value="1"/>
</dbReference>
<feature type="region of interest" description="Disordered" evidence="4">
    <location>
        <begin position="335"/>
        <end position="396"/>
    </location>
</feature>
<accession>A0ABD3QV28</accession>
<feature type="compositionally biased region" description="Low complexity" evidence="4">
    <location>
        <begin position="69"/>
        <end position="86"/>
    </location>
</feature>
<feature type="compositionally biased region" description="Acidic residues" evidence="4">
    <location>
        <begin position="956"/>
        <end position="976"/>
    </location>
</feature>
<dbReference type="InterPro" id="IPR002110">
    <property type="entry name" value="Ankyrin_rpt"/>
</dbReference>
<keyword evidence="2 3" id="KW-0040">ANK repeat</keyword>
<dbReference type="Gene3D" id="1.25.40.20">
    <property type="entry name" value="Ankyrin repeat-containing domain"/>
    <property type="match status" value="1"/>
</dbReference>
<dbReference type="SMART" id="SM00248">
    <property type="entry name" value="ANK"/>
    <property type="match status" value="2"/>
</dbReference>
<feature type="region of interest" description="Disordered" evidence="4">
    <location>
        <begin position="464"/>
        <end position="486"/>
    </location>
</feature>
<evidence type="ECO:0000256" key="4">
    <source>
        <dbReference type="SAM" id="MobiDB-lite"/>
    </source>
</evidence>
<organism evidence="5 6">
    <name type="scientific">Cyclotella cryptica</name>
    <dbReference type="NCBI Taxonomy" id="29204"/>
    <lineage>
        <taxon>Eukaryota</taxon>
        <taxon>Sar</taxon>
        <taxon>Stramenopiles</taxon>
        <taxon>Ochrophyta</taxon>
        <taxon>Bacillariophyta</taxon>
        <taxon>Coscinodiscophyceae</taxon>
        <taxon>Thalassiosirophycidae</taxon>
        <taxon>Stephanodiscales</taxon>
        <taxon>Stephanodiscaceae</taxon>
        <taxon>Cyclotella</taxon>
    </lineage>
</organism>
<feature type="repeat" description="ANK" evidence="3">
    <location>
        <begin position="720"/>
        <end position="752"/>
    </location>
</feature>
<evidence type="ECO:0000256" key="2">
    <source>
        <dbReference type="ARBA" id="ARBA00023043"/>
    </source>
</evidence>
<feature type="compositionally biased region" description="Polar residues" evidence="4">
    <location>
        <begin position="348"/>
        <end position="359"/>
    </location>
</feature>